<dbReference type="InterPro" id="IPR016024">
    <property type="entry name" value="ARM-type_fold"/>
</dbReference>
<protein>
    <submittedName>
        <fullName evidence="2">Uncharacterized protein</fullName>
    </submittedName>
</protein>
<feature type="compositionally biased region" description="Low complexity" evidence="1">
    <location>
        <begin position="1"/>
        <end position="12"/>
    </location>
</feature>
<dbReference type="RefSeq" id="XP_068355942.1">
    <property type="nucleotide sequence ID" value="XM_068507062.1"/>
</dbReference>
<evidence type="ECO:0000313" key="3">
    <source>
        <dbReference type="Proteomes" id="UP000179807"/>
    </source>
</evidence>
<dbReference type="SUPFAM" id="SSF48371">
    <property type="entry name" value="ARM repeat"/>
    <property type="match status" value="1"/>
</dbReference>
<organism evidence="2 3">
    <name type="scientific">Tritrichomonas foetus</name>
    <dbReference type="NCBI Taxonomy" id="1144522"/>
    <lineage>
        <taxon>Eukaryota</taxon>
        <taxon>Metamonada</taxon>
        <taxon>Parabasalia</taxon>
        <taxon>Tritrichomonadida</taxon>
        <taxon>Tritrichomonadidae</taxon>
        <taxon>Tritrichomonas</taxon>
    </lineage>
</organism>
<feature type="compositionally biased region" description="Basic and acidic residues" evidence="1">
    <location>
        <begin position="355"/>
        <end position="373"/>
    </location>
</feature>
<evidence type="ECO:0000313" key="2">
    <source>
        <dbReference type="EMBL" id="OHT02806.1"/>
    </source>
</evidence>
<feature type="region of interest" description="Disordered" evidence="1">
    <location>
        <begin position="350"/>
        <end position="373"/>
    </location>
</feature>
<sequence>MQKNQGNRNPKGNRGGRSNGQAGQPQSPPKVTVGSPKKDALEIIRPQGNPQPPPPHPQNQAAQQPQHHESQPAQPALQVSLPKREPVSVQVSPEAAQQMALRKQTHTYTIEQLKAKRHDRELTAPSVFQFYAELQLFKRFMSNTHKSRGHLKPTDMPVLQHKINSILLHFNVNTFPTVFNEILALGIDNEVFVLSYVNVVFKQAVLNPPLALLFSMLSVNVSYVMKHTKFADRMKELFMERCTESFVVPKEDTDKGTLILLRGIVTFAGHLLRDSMLQSQLLSDWATHLIKSGNKNSLMMLIDLLVAGGAALTTPNQAILDQLKTKMSSVTDTELLERYTNLTDIIQSAVPPAEQTDRELRNPEMKHSPSVDKDLDGKYPTLFKRSDSIPLELSALADEDNDENDIASVVTNYLYNSDLAEAAAKLEALKYQKNELKTAVDLLRAVVQQPADRQLVISELVISMLYQGFYDDDLLRQAVTAVAKENPSDIEHGRKLALIFAQLLSKEVVTFDDFEGLFADMRGIWKYIIPTFFQENDRLLGTWIDEMMDCDFWRHVRFVDATTPDERLTAVHEMDIADFFPHLDLAYAFREKSKGGADGTDVVLACNTVDKEYLAPAIFDVLLSFQDAQMEAAAGKLKQYFAPVKKVFAELGEKGGERGKKLAGLLQ</sequence>
<dbReference type="VEuPathDB" id="TrichDB:TRFO_29934"/>
<feature type="region of interest" description="Disordered" evidence="1">
    <location>
        <begin position="1"/>
        <end position="102"/>
    </location>
</feature>
<accession>A0A1J4JZ89</accession>
<dbReference type="Gene3D" id="1.25.40.180">
    <property type="match status" value="1"/>
</dbReference>
<dbReference type="Proteomes" id="UP000179807">
    <property type="component" value="Unassembled WGS sequence"/>
</dbReference>
<comment type="caution">
    <text evidence="2">The sequence shown here is derived from an EMBL/GenBank/DDBJ whole genome shotgun (WGS) entry which is preliminary data.</text>
</comment>
<keyword evidence="3" id="KW-1185">Reference proteome</keyword>
<evidence type="ECO:0000256" key="1">
    <source>
        <dbReference type="SAM" id="MobiDB-lite"/>
    </source>
</evidence>
<proteinExistence type="predicted"/>
<name>A0A1J4JZ89_9EUKA</name>
<dbReference type="AlphaFoldDB" id="A0A1J4JZ89"/>
<gene>
    <name evidence="2" type="ORF">TRFO_29934</name>
</gene>
<reference evidence="2" key="1">
    <citation type="submission" date="2016-10" db="EMBL/GenBank/DDBJ databases">
        <authorList>
            <person name="Benchimol M."/>
            <person name="Almeida L.G."/>
            <person name="Vasconcelos A.T."/>
            <person name="Perreira-Neves A."/>
            <person name="Rosa I.A."/>
            <person name="Tasca T."/>
            <person name="Bogo M.R."/>
            <person name="de Souza W."/>
        </authorList>
    </citation>
    <scope>NUCLEOTIDE SEQUENCE [LARGE SCALE GENOMIC DNA]</scope>
    <source>
        <strain evidence="2">K</strain>
    </source>
</reference>
<dbReference type="OrthoDB" id="10264747at2759"/>
<dbReference type="EMBL" id="MLAK01000851">
    <property type="protein sequence ID" value="OHT02806.1"/>
    <property type="molecule type" value="Genomic_DNA"/>
</dbReference>
<dbReference type="GeneID" id="94841766"/>